<dbReference type="PANTHER" id="PTHR13904">
    <property type="entry name" value="PRE-MRNA SPLICING FACTOR PRP31"/>
    <property type="match status" value="1"/>
</dbReference>
<evidence type="ECO:0000313" key="4">
    <source>
        <dbReference type="Proteomes" id="UP001152747"/>
    </source>
</evidence>
<proteinExistence type="predicted"/>
<evidence type="ECO:0000256" key="1">
    <source>
        <dbReference type="SAM" id="MobiDB-lite"/>
    </source>
</evidence>
<dbReference type="AlphaFoldDB" id="A0A9P1MXY9"/>
<dbReference type="InterPro" id="IPR002687">
    <property type="entry name" value="Nop_dom"/>
</dbReference>
<name>A0A9P1MXY9_9PELO</name>
<dbReference type="OrthoDB" id="4771285at2759"/>
<evidence type="ECO:0000259" key="2">
    <source>
        <dbReference type="PROSITE" id="PS51358"/>
    </source>
</evidence>
<dbReference type="Proteomes" id="UP001152747">
    <property type="component" value="Unassembled WGS sequence"/>
</dbReference>
<dbReference type="InterPro" id="IPR027105">
    <property type="entry name" value="Prp31"/>
</dbReference>
<dbReference type="Pfam" id="PF01798">
    <property type="entry name" value="Nop"/>
    <property type="match status" value="1"/>
</dbReference>
<dbReference type="PANTHER" id="PTHR13904:SF0">
    <property type="entry name" value="U4_U6 SMALL NUCLEAR RIBONUCLEOPROTEIN PRP31"/>
    <property type="match status" value="1"/>
</dbReference>
<evidence type="ECO:0000313" key="3">
    <source>
        <dbReference type="EMBL" id="CAI5440156.1"/>
    </source>
</evidence>
<dbReference type="GO" id="GO:0005687">
    <property type="term" value="C:U4 snRNP"/>
    <property type="evidence" value="ECO:0007669"/>
    <property type="project" value="TreeGrafter"/>
</dbReference>
<dbReference type="PROSITE" id="PS51358">
    <property type="entry name" value="NOP"/>
    <property type="match status" value="1"/>
</dbReference>
<feature type="region of interest" description="Disordered" evidence="1">
    <location>
        <begin position="1"/>
        <end position="33"/>
    </location>
</feature>
<gene>
    <name evidence="3" type="ORF">CAMP_LOCUS2793</name>
</gene>
<dbReference type="InterPro" id="IPR042239">
    <property type="entry name" value="Nop_C"/>
</dbReference>
<keyword evidence="4" id="KW-1185">Reference proteome</keyword>
<sequence>MSLAEELMADFDVYHDDDDDDTEKEEIIEEDDGIEEATEEAMDVGKYQSVFDVAKLAKGEEYQEELETVMEACNLAEKLHMDRLCMHRLVEIRMSLIAPNLVNLLGASTTALLVSQAGGLAPLSRMPACNVQVLGKQKRNLVGFFECFC</sequence>
<dbReference type="GO" id="GO:0046540">
    <property type="term" value="C:U4/U6 x U5 tri-snRNP complex"/>
    <property type="evidence" value="ECO:0007669"/>
    <property type="project" value="InterPro"/>
</dbReference>
<organism evidence="3 4">
    <name type="scientific">Caenorhabditis angaria</name>
    <dbReference type="NCBI Taxonomy" id="860376"/>
    <lineage>
        <taxon>Eukaryota</taxon>
        <taxon>Metazoa</taxon>
        <taxon>Ecdysozoa</taxon>
        <taxon>Nematoda</taxon>
        <taxon>Chromadorea</taxon>
        <taxon>Rhabditida</taxon>
        <taxon>Rhabditina</taxon>
        <taxon>Rhabditomorpha</taxon>
        <taxon>Rhabditoidea</taxon>
        <taxon>Rhabditidae</taxon>
        <taxon>Peloderinae</taxon>
        <taxon>Caenorhabditis</taxon>
    </lineage>
</organism>
<dbReference type="EMBL" id="CANHGI010000001">
    <property type="protein sequence ID" value="CAI5440156.1"/>
    <property type="molecule type" value="Genomic_DNA"/>
</dbReference>
<comment type="caution">
    <text evidence="3">The sequence shown here is derived from an EMBL/GenBank/DDBJ whole genome shotgun (WGS) entry which is preliminary data.</text>
</comment>
<dbReference type="SUPFAM" id="SSF89124">
    <property type="entry name" value="Nop domain"/>
    <property type="match status" value="1"/>
</dbReference>
<feature type="domain" description="Nop" evidence="2">
    <location>
        <begin position="97"/>
        <end position="149"/>
    </location>
</feature>
<reference evidence="3" key="1">
    <citation type="submission" date="2022-11" db="EMBL/GenBank/DDBJ databases">
        <authorList>
            <person name="Kikuchi T."/>
        </authorList>
    </citation>
    <scope>NUCLEOTIDE SEQUENCE</scope>
    <source>
        <strain evidence="3">PS1010</strain>
    </source>
</reference>
<protein>
    <recommendedName>
        <fullName evidence="2">Nop domain-containing protein</fullName>
    </recommendedName>
</protein>
<dbReference type="Gene3D" id="1.10.246.90">
    <property type="entry name" value="Nop domain"/>
    <property type="match status" value="1"/>
</dbReference>
<dbReference type="GO" id="GO:0071011">
    <property type="term" value="C:precatalytic spliceosome"/>
    <property type="evidence" value="ECO:0007669"/>
    <property type="project" value="TreeGrafter"/>
</dbReference>
<accession>A0A9P1MXY9</accession>
<dbReference type="GO" id="GO:0000244">
    <property type="term" value="P:spliceosomal tri-snRNP complex assembly"/>
    <property type="evidence" value="ECO:0007669"/>
    <property type="project" value="InterPro"/>
</dbReference>
<dbReference type="Gene3D" id="1.10.287.4070">
    <property type="match status" value="1"/>
</dbReference>
<dbReference type="InterPro" id="IPR036070">
    <property type="entry name" value="Nop_dom_sf"/>
</dbReference>
<feature type="compositionally biased region" description="Acidic residues" evidence="1">
    <location>
        <begin position="15"/>
        <end position="33"/>
    </location>
</feature>